<dbReference type="Proteomes" id="UP000186156">
    <property type="component" value="Unassembled WGS sequence"/>
</dbReference>
<gene>
    <name evidence="2" type="ORF">SAMN05421799_1019</name>
</gene>
<proteinExistence type="predicted"/>
<name>A0A1N7JJF1_9BACL</name>
<dbReference type="EMBL" id="FTOO01000001">
    <property type="protein sequence ID" value="SIS49458.1"/>
    <property type="molecule type" value="Genomic_DNA"/>
</dbReference>
<reference evidence="3" key="1">
    <citation type="submission" date="2017-01" db="EMBL/GenBank/DDBJ databases">
        <authorList>
            <person name="Varghese N."/>
            <person name="Submissions S."/>
        </authorList>
    </citation>
    <scope>NUCLEOTIDE SEQUENCE [LARGE SCALE GENOMIC DNA]</scope>
    <source>
        <strain evidence="3">DSM 16176</strain>
    </source>
</reference>
<evidence type="ECO:0000313" key="2">
    <source>
        <dbReference type="EMBL" id="SIS49458.1"/>
    </source>
</evidence>
<dbReference type="AlphaFoldDB" id="A0A1N7JJF1"/>
<feature type="region of interest" description="Disordered" evidence="1">
    <location>
        <begin position="175"/>
        <end position="219"/>
    </location>
</feature>
<accession>A0A1N7JJF1</accession>
<evidence type="ECO:0000313" key="3">
    <source>
        <dbReference type="Proteomes" id="UP000186156"/>
    </source>
</evidence>
<dbReference type="STRING" id="252246.SAMN05421799_1019"/>
<evidence type="ECO:0000256" key="1">
    <source>
        <dbReference type="SAM" id="MobiDB-lite"/>
    </source>
</evidence>
<feature type="compositionally biased region" description="Basic and acidic residues" evidence="1">
    <location>
        <begin position="208"/>
        <end position="217"/>
    </location>
</feature>
<sequence>MKLRADLFDEIEGKRWAARSQRVEESDLRIEPCGQERALRIAGEQRVKEGKDNVDRIARRTAVSTLEIEQFAYPWRQQGPQGTKIAAGTRAFNSANFVRLLRVGQSAQVSGEIVANRANPLAVFAFGEIARSLEKDLSLIIDFPSDDGAHDLHSGLRRSRRFVLRRTKKHVAGQRSLQAVEKAAASRHSHDGPSLSRAALKQGTGKGHAPDPDDGLNHMKGNAQHLFIVDSHEHRVLLNAHDGAIALHKQGL</sequence>
<protein>
    <submittedName>
        <fullName evidence="2">Uncharacterized protein</fullName>
    </submittedName>
</protein>
<organism evidence="2 3">
    <name type="scientific">Alicyclobacillus vulcanalis</name>
    <dbReference type="NCBI Taxonomy" id="252246"/>
    <lineage>
        <taxon>Bacteria</taxon>
        <taxon>Bacillati</taxon>
        <taxon>Bacillota</taxon>
        <taxon>Bacilli</taxon>
        <taxon>Bacillales</taxon>
        <taxon>Alicyclobacillaceae</taxon>
        <taxon>Alicyclobacillus</taxon>
    </lineage>
</organism>
<keyword evidence="3" id="KW-1185">Reference proteome</keyword>